<evidence type="ECO:0000256" key="1">
    <source>
        <dbReference type="ARBA" id="ARBA00010641"/>
    </source>
</evidence>
<dbReference type="InterPro" id="IPR013324">
    <property type="entry name" value="RNA_pol_sigma_r3/r4-like"/>
</dbReference>
<dbReference type="EMBL" id="PVBS01000002">
    <property type="protein sequence ID" value="PRD54596.1"/>
    <property type="molecule type" value="Genomic_DNA"/>
</dbReference>
<dbReference type="GO" id="GO:0003677">
    <property type="term" value="F:DNA binding"/>
    <property type="evidence" value="ECO:0007669"/>
    <property type="project" value="InterPro"/>
</dbReference>
<evidence type="ECO:0000259" key="5">
    <source>
        <dbReference type="Pfam" id="PF04542"/>
    </source>
</evidence>
<evidence type="ECO:0000256" key="4">
    <source>
        <dbReference type="ARBA" id="ARBA00023163"/>
    </source>
</evidence>
<name>A0A2S9JNB7_9SPHI</name>
<sequence length="180" mass="21196">MKCDIFNIWAAYRQEIKGYVKKRVTDEDDVNDIMQSVLIKITDYCETKNNVKFIKAWLYKVALNTLIDFHKKSKRTTTHSNFGQLYLHSQQEYDENIFVWLYNFIDELPTEYSEPLRLSDIEGMPQKEIAEQLGLTLTATKSRVQRARKMLRNKFDECGTVEPSESYSMSYTITKSCCLK</sequence>
<feature type="domain" description="RNA polymerase sigma factor 70 region 4 type 2" evidence="6">
    <location>
        <begin position="100"/>
        <end position="151"/>
    </location>
</feature>
<protein>
    <recommendedName>
        <fullName evidence="9">RNA polymerase subunit sigma</fullName>
    </recommendedName>
</protein>
<proteinExistence type="inferred from homology"/>
<dbReference type="AlphaFoldDB" id="A0A2S9JNB7"/>
<dbReference type="OrthoDB" id="9795666at2"/>
<dbReference type="Proteomes" id="UP000238642">
    <property type="component" value="Unassembled WGS sequence"/>
</dbReference>
<gene>
    <name evidence="7" type="ORF">C5749_14220</name>
</gene>
<dbReference type="SUPFAM" id="SSF88946">
    <property type="entry name" value="Sigma2 domain of RNA polymerase sigma factors"/>
    <property type="match status" value="1"/>
</dbReference>
<dbReference type="RefSeq" id="WP_105726806.1">
    <property type="nucleotide sequence ID" value="NZ_PVBS01000002.1"/>
</dbReference>
<dbReference type="InterPro" id="IPR013249">
    <property type="entry name" value="RNA_pol_sigma70_r4_t2"/>
</dbReference>
<keyword evidence="4" id="KW-0804">Transcription</keyword>
<dbReference type="GO" id="GO:0006352">
    <property type="term" value="P:DNA-templated transcription initiation"/>
    <property type="evidence" value="ECO:0007669"/>
    <property type="project" value="InterPro"/>
</dbReference>
<dbReference type="InterPro" id="IPR014284">
    <property type="entry name" value="RNA_pol_sigma-70_dom"/>
</dbReference>
<evidence type="ECO:0000259" key="6">
    <source>
        <dbReference type="Pfam" id="PF08281"/>
    </source>
</evidence>
<dbReference type="Pfam" id="PF08281">
    <property type="entry name" value="Sigma70_r4_2"/>
    <property type="match status" value="1"/>
</dbReference>
<dbReference type="Gene3D" id="1.10.10.10">
    <property type="entry name" value="Winged helix-like DNA-binding domain superfamily/Winged helix DNA-binding domain"/>
    <property type="match status" value="1"/>
</dbReference>
<dbReference type="NCBIfam" id="TIGR02937">
    <property type="entry name" value="sigma70-ECF"/>
    <property type="match status" value="1"/>
</dbReference>
<dbReference type="GO" id="GO:0016987">
    <property type="term" value="F:sigma factor activity"/>
    <property type="evidence" value="ECO:0007669"/>
    <property type="project" value="UniProtKB-KW"/>
</dbReference>
<dbReference type="InterPro" id="IPR036388">
    <property type="entry name" value="WH-like_DNA-bd_sf"/>
</dbReference>
<keyword evidence="3" id="KW-0731">Sigma factor</keyword>
<evidence type="ECO:0000313" key="7">
    <source>
        <dbReference type="EMBL" id="PRD54596.1"/>
    </source>
</evidence>
<evidence type="ECO:0000256" key="2">
    <source>
        <dbReference type="ARBA" id="ARBA00023015"/>
    </source>
</evidence>
<dbReference type="Gene3D" id="1.10.1740.10">
    <property type="match status" value="1"/>
</dbReference>
<accession>A0A2S9JNB7</accession>
<comment type="similarity">
    <text evidence="1">Belongs to the sigma-70 factor family. ECF subfamily.</text>
</comment>
<dbReference type="PANTHER" id="PTHR43133:SF62">
    <property type="entry name" value="RNA POLYMERASE SIGMA FACTOR SIGZ"/>
    <property type="match status" value="1"/>
</dbReference>
<comment type="caution">
    <text evidence="7">The sequence shown here is derived from an EMBL/GenBank/DDBJ whole genome shotgun (WGS) entry which is preliminary data.</text>
</comment>
<dbReference type="Pfam" id="PF04542">
    <property type="entry name" value="Sigma70_r2"/>
    <property type="match status" value="1"/>
</dbReference>
<dbReference type="PANTHER" id="PTHR43133">
    <property type="entry name" value="RNA POLYMERASE ECF-TYPE SIGMA FACTO"/>
    <property type="match status" value="1"/>
</dbReference>
<evidence type="ECO:0000313" key="8">
    <source>
        <dbReference type="Proteomes" id="UP000238642"/>
    </source>
</evidence>
<evidence type="ECO:0008006" key="9">
    <source>
        <dbReference type="Google" id="ProtNLM"/>
    </source>
</evidence>
<feature type="domain" description="RNA polymerase sigma-70 region 2" evidence="5">
    <location>
        <begin position="10"/>
        <end position="76"/>
    </location>
</feature>
<dbReference type="InterPro" id="IPR007627">
    <property type="entry name" value="RNA_pol_sigma70_r2"/>
</dbReference>
<dbReference type="InterPro" id="IPR013325">
    <property type="entry name" value="RNA_pol_sigma_r2"/>
</dbReference>
<keyword evidence="8" id="KW-1185">Reference proteome</keyword>
<keyword evidence="2" id="KW-0805">Transcription regulation</keyword>
<evidence type="ECO:0000256" key="3">
    <source>
        <dbReference type="ARBA" id="ARBA00023082"/>
    </source>
</evidence>
<dbReference type="InterPro" id="IPR039425">
    <property type="entry name" value="RNA_pol_sigma-70-like"/>
</dbReference>
<dbReference type="CDD" id="cd06171">
    <property type="entry name" value="Sigma70_r4"/>
    <property type="match status" value="1"/>
</dbReference>
<dbReference type="SUPFAM" id="SSF88659">
    <property type="entry name" value="Sigma3 and sigma4 domains of RNA polymerase sigma factors"/>
    <property type="match status" value="1"/>
</dbReference>
<organism evidence="7 8">
    <name type="scientific">Sphingobacterium gobiense</name>
    <dbReference type="NCBI Taxonomy" id="1382456"/>
    <lineage>
        <taxon>Bacteria</taxon>
        <taxon>Pseudomonadati</taxon>
        <taxon>Bacteroidota</taxon>
        <taxon>Sphingobacteriia</taxon>
        <taxon>Sphingobacteriales</taxon>
        <taxon>Sphingobacteriaceae</taxon>
        <taxon>Sphingobacterium</taxon>
    </lineage>
</organism>
<reference evidence="7 8" key="1">
    <citation type="submission" date="2018-02" db="EMBL/GenBank/DDBJ databases">
        <title>The draft genome of Sphingobacterium gobiense H7.</title>
        <authorList>
            <person name="Li L."/>
            <person name="Liu L."/>
            <person name="Zhang X."/>
            <person name="Wang T."/>
            <person name="Liang L."/>
        </authorList>
    </citation>
    <scope>NUCLEOTIDE SEQUENCE [LARGE SCALE GENOMIC DNA]</scope>
    <source>
        <strain evidence="7 8">ACCC 05757</strain>
    </source>
</reference>